<reference evidence="1 2" key="1">
    <citation type="submission" date="2024-03" db="EMBL/GenBank/DDBJ databases">
        <title>Aquirufa genome sequencing.</title>
        <authorList>
            <person name="Pitt A."/>
            <person name="Hahn M.W."/>
        </authorList>
    </citation>
    <scope>NUCLEOTIDE SEQUENCE [LARGE SCALE GENOMIC DNA]</scope>
    <source>
        <strain evidence="1 2">OSTEICH-129V</strain>
    </source>
</reference>
<evidence type="ECO:0008006" key="3">
    <source>
        <dbReference type="Google" id="ProtNLM"/>
    </source>
</evidence>
<sequence>MKDLKTLKLPGLIACFLVAILVLTGCSKKDEVTPAAPELAIVGKWQHMISKRSENGKVVYEYVGTPADYMEITTNDIIDFMDGAKSAYTYKVIEKNKKISIIGSGLNGANEVIEIRNLSKTAMTFYQERVVNNNKYIWYIDFKKQ</sequence>
<dbReference type="EMBL" id="JBBKXZ010000001">
    <property type="protein sequence ID" value="MFD3393073.1"/>
    <property type="molecule type" value="Genomic_DNA"/>
</dbReference>
<organism evidence="1 2">
    <name type="scientific">Aquirufa avitistagni</name>
    <dbReference type="NCBI Taxonomy" id="3104728"/>
    <lineage>
        <taxon>Bacteria</taxon>
        <taxon>Pseudomonadati</taxon>
        <taxon>Bacteroidota</taxon>
        <taxon>Cytophagia</taxon>
        <taxon>Cytophagales</taxon>
        <taxon>Flectobacillaceae</taxon>
        <taxon>Aquirufa</taxon>
    </lineage>
</organism>
<gene>
    <name evidence="1" type="ORF">U0R10_00425</name>
</gene>
<keyword evidence="2" id="KW-1185">Reference proteome</keyword>
<dbReference type="PROSITE" id="PS51257">
    <property type="entry name" value="PROKAR_LIPOPROTEIN"/>
    <property type="match status" value="1"/>
</dbReference>
<evidence type="ECO:0000313" key="2">
    <source>
        <dbReference type="Proteomes" id="UP001598138"/>
    </source>
</evidence>
<dbReference type="Proteomes" id="UP001598138">
    <property type="component" value="Unassembled WGS sequence"/>
</dbReference>
<evidence type="ECO:0000313" key="1">
    <source>
        <dbReference type="EMBL" id="MFD3393073.1"/>
    </source>
</evidence>
<protein>
    <recommendedName>
        <fullName evidence="3">Lipocalin-like domain-containing protein</fullName>
    </recommendedName>
</protein>
<comment type="caution">
    <text evidence="1">The sequence shown here is derived from an EMBL/GenBank/DDBJ whole genome shotgun (WGS) entry which is preliminary data.</text>
</comment>
<proteinExistence type="predicted"/>
<name>A0ABW6DB84_9BACT</name>
<accession>A0ABW6DB84</accession>
<dbReference type="RefSeq" id="WP_377981703.1">
    <property type="nucleotide sequence ID" value="NZ_JBBKXZ010000001.1"/>
</dbReference>